<evidence type="ECO:0000256" key="1">
    <source>
        <dbReference type="SAM" id="Phobius"/>
    </source>
</evidence>
<reference evidence="2" key="1">
    <citation type="journal article" date="2021" name="Open Biol.">
        <title>Shared evolutionary footprints suggest mitochondrial oxidative damage underlies multiple complex I losses in fungi.</title>
        <authorList>
            <person name="Schikora-Tamarit M.A."/>
            <person name="Marcet-Houben M."/>
            <person name="Nosek J."/>
            <person name="Gabaldon T."/>
        </authorList>
    </citation>
    <scope>NUCLEOTIDE SEQUENCE</scope>
    <source>
        <strain evidence="2">NCAIM Y.01608</strain>
    </source>
</reference>
<dbReference type="EMBL" id="JAEUBD010001540">
    <property type="protein sequence ID" value="KAH3659238.1"/>
    <property type="molecule type" value="Genomic_DNA"/>
</dbReference>
<protein>
    <submittedName>
        <fullName evidence="2">Uncharacterized protein</fullName>
    </submittedName>
</protein>
<evidence type="ECO:0000313" key="2">
    <source>
        <dbReference type="EMBL" id="KAH3659238.1"/>
    </source>
</evidence>
<sequence length="152" mass="17091">MSSGIEATAGRRNLWRHLMSNKSSIRPSRIIDMSESRQPKYVESILWGNIPDRPFWSDPKINMNGINRIITNMYVMAGMIPIVSGMSGFPGLDRSLPPRPRFRNAVLTAGISEVVIWYPRMANPMAACMGWNDSLVKMSARDTADTARDSME</sequence>
<proteinExistence type="predicted"/>
<name>A0A9P8SXT0_9ASCO</name>
<evidence type="ECO:0000313" key="3">
    <source>
        <dbReference type="Proteomes" id="UP000788993"/>
    </source>
</evidence>
<keyword evidence="1" id="KW-0472">Membrane</keyword>
<comment type="caution">
    <text evidence="2">The sequence shown here is derived from an EMBL/GenBank/DDBJ whole genome shotgun (WGS) entry which is preliminary data.</text>
</comment>
<accession>A0A9P8SXT0</accession>
<dbReference type="AlphaFoldDB" id="A0A9P8SXT0"/>
<keyword evidence="1" id="KW-1133">Transmembrane helix</keyword>
<reference evidence="2" key="2">
    <citation type="submission" date="2021-01" db="EMBL/GenBank/DDBJ databases">
        <authorList>
            <person name="Schikora-Tamarit M.A."/>
        </authorList>
    </citation>
    <scope>NUCLEOTIDE SEQUENCE</scope>
    <source>
        <strain evidence="2">NCAIM Y.01608</strain>
    </source>
</reference>
<organism evidence="2 3">
    <name type="scientific">Ogataea polymorpha</name>
    <dbReference type="NCBI Taxonomy" id="460523"/>
    <lineage>
        <taxon>Eukaryota</taxon>
        <taxon>Fungi</taxon>
        <taxon>Dikarya</taxon>
        <taxon>Ascomycota</taxon>
        <taxon>Saccharomycotina</taxon>
        <taxon>Pichiomycetes</taxon>
        <taxon>Pichiales</taxon>
        <taxon>Pichiaceae</taxon>
        <taxon>Ogataea</taxon>
    </lineage>
</organism>
<feature type="transmembrane region" description="Helical" evidence="1">
    <location>
        <begin position="69"/>
        <end position="89"/>
    </location>
</feature>
<gene>
    <name evidence="2" type="ORF">OGATHE_006122</name>
</gene>
<keyword evidence="1" id="KW-0812">Transmembrane</keyword>
<dbReference type="Proteomes" id="UP000788993">
    <property type="component" value="Unassembled WGS sequence"/>
</dbReference>
<keyword evidence="3" id="KW-1185">Reference proteome</keyword>